<dbReference type="AlphaFoldDB" id="A0A381Y8Y1"/>
<evidence type="ECO:0000313" key="1">
    <source>
        <dbReference type="EMBL" id="SVA73435.1"/>
    </source>
</evidence>
<accession>A0A381Y8Y1</accession>
<protein>
    <submittedName>
        <fullName evidence="1">Uncharacterized protein</fullName>
    </submittedName>
</protein>
<proteinExistence type="predicted"/>
<reference evidence="1" key="1">
    <citation type="submission" date="2018-05" db="EMBL/GenBank/DDBJ databases">
        <authorList>
            <person name="Lanie J.A."/>
            <person name="Ng W.-L."/>
            <person name="Kazmierczak K.M."/>
            <person name="Andrzejewski T.M."/>
            <person name="Davidsen T.M."/>
            <person name="Wayne K.J."/>
            <person name="Tettelin H."/>
            <person name="Glass J.I."/>
            <person name="Rusch D."/>
            <person name="Podicherti R."/>
            <person name="Tsui H.-C.T."/>
            <person name="Winkler M.E."/>
        </authorList>
    </citation>
    <scope>NUCLEOTIDE SEQUENCE</scope>
</reference>
<name>A0A381Y8Y1_9ZZZZ</name>
<feature type="non-terminal residue" evidence="1">
    <location>
        <position position="1"/>
    </location>
</feature>
<sequence>KIEETNYLKLSYNDGYIPTCNVDIDSDLTRSNIEPKPIDRFAEKITGGRMHPMPKNEIPFLNINKFQIGSQNIGNPTKPHFFPDKQGISARDFQRKSSKFYKK</sequence>
<organism evidence="1">
    <name type="scientific">marine metagenome</name>
    <dbReference type="NCBI Taxonomy" id="408172"/>
    <lineage>
        <taxon>unclassified sequences</taxon>
        <taxon>metagenomes</taxon>
        <taxon>ecological metagenomes</taxon>
    </lineage>
</organism>
<gene>
    <name evidence="1" type="ORF">METZ01_LOCUS126289</name>
</gene>
<dbReference type="EMBL" id="UINC01017649">
    <property type="protein sequence ID" value="SVA73435.1"/>
    <property type="molecule type" value="Genomic_DNA"/>
</dbReference>